<feature type="domain" description="SCP" evidence="2">
    <location>
        <begin position="54"/>
        <end position="163"/>
    </location>
</feature>
<dbReference type="KEGG" id="cau:Caur_2800"/>
<sequence>MANHFPFRRYCVVALMLLIVSTNALAQPVTQTTTTTVFIPMVANPLPPLSSNWLERVNGYRLRAGVPPVTEDATLNSNCFEHARYMAENNHLTHNQDPNRPFASAAGQICAQKGNAWIGGGIVWEPAHAVDGWMRSVGHRIWLLYPTTPTFGFGFYTTSNGNTSAAALDVLSYFNNGDSYPNWPVRYPAPNQTDIPPTQFPITVHWRYFGDTPIVSSTALRVVGGGNLAHSFSTSLPVGHKGIVITPTLSLPPNTLIEVSVNGSYANQPFSYTWQFQTGSGS</sequence>
<dbReference type="InterPro" id="IPR014044">
    <property type="entry name" value="CAP_dom"/>
</dbReference>
<accession>A9WKC3</accession>
<dbReference type="PANTHER" id="PTHR31157:SF1">
    <property type="entry name" value="SCP DOMAIN-CONTAINING PROTEIN"/>
    <property type="match status" value="1"/>
</dbReference>
<dbReference type="PANTHER" id="PTHR31157">
    <property type="entry name" value="SCP DOMAIN-CONTAINING PROTEIN"/>
    <property type="match status" value="1"/>
</dbReference>
<evidence type="ECO:0000313" key="3">
    <source>
        <dbReference type="EMBL" id="ABY36001.1"/>
    </source>
</evidence>
<reference evidence="4" key="1">
    <citation type="journal article" date="2011" name="BMC Genomics">
        <title>Complete genome sequence of the filamentous anoxygenic phototrophic bacterium Chloroflexus aurantiacus.</title>
        <authorList>
            <person name="Tang K.H."/>
            <person name="Barry K."/>
            <person name="Chertkov O."/>
            <person name="Dalin E."/>
            <person name="Han C.S."/>
            <person name="Hauser L.J."/>
            <person name="Honchak B.M."/>
            <person name="Karbach L.E."/>
            <person name="Land M.L."/>
            <person name="Lapidus A."/>
            <person name="Larimer F.W."/>
            <person name="Mikhailova N."/>
            <person name="Pitluck S."/>
            <person name="Pierson B.K."/>
            <person name="Blankenship R.E."/>
        </authorList>
    </citation>
    <scope>NUCLEOTIDE SEQUENCE [LARGE SCALE GENOMIC DNA]</scope>
    <source>
        <strain evidence="4">ATCC 29366 / DSM 635 / J-10-fl</strain>
    </source>
</reference>
<gene>
    <name evidence="3" type="ordered locus">Caur_2800</name>
</gene>
<dbReference type="CDD" id="cd05379">
    <property type="entry name" value="CAP_bacterial"/>
    <property type="match status" value="1"/>
</dbReference>
<name>A9WKC3_CHLAA</name>
<protein>
    <submittedName>
        <fullName evidence="3">SCP-like extracellular</fullName>
    </submittedName>
</protein>
<feature type="signal peptide" evidence="1">
    <location>
        <begin position="1"/>
        <end position="26"/>
    </location>
</feature>
<feature type="chain" id="PRO_5002746276" evidence="1">
    <location>
        <begin position="27"/>
        <end position="282"/>
    </location>
</feature>
<dbReference type="AlphaFoldDB" id="A9WKC3"/>
<dbReference type="Proteomes" id="UP000002008">
    <property type="component" value="Chromosome"/>
</dbReference>
<dbReference type="InterPro" id="IPR035940">
    <property type="entry name" value="CAP_sf"/>
</dbReference>
<dbReference type="EnsemblBacteria" id="ABY36001">
    <property type="protein sequence ID" value="ABY36001"/>
    <property type="gene ID" value="Caur_2800"/>
</dbReference>
<dbReference type="STRING" id="324602.Caur_2800"/>
<evidence type="ECO:0000256" key="1">
    <source>
        <dbReference type="SAM" id="SignalP"/>
    </source>
</evidence>
<dbReference type="SUPFAM" id="SSF55797">
    <property type="entry name" value="PR-1-like"/>
    <property type="match status" value="1"/>
</dbReference>
<dbReference type="PATRIC" id="fig|324602.8.peg.3153"/>
<dbReference type="Gene3D" id="3.40.33.10">
    <property type="entry name" value="CAP"/>
    <property type="match status" value="1"/>
</dbReference>
<evidence type="ECO:0000313" key="4">
    <source>
        <dbReference type="Proteomes" id="UP000002008"/>
    </source>
</evidence>
<dbReference type="EMBL" id="CP000909">
    <property type="protein sequence ID" value="ABY36001.1"/>
    <property type="molecule type" value="Genomic_DNA"/>
</dbReference>
<dbReference type="InParanoid" id="A9WKC3"/>
<keyword evidence="1" id="KW-0732">Signal</keyword>
<dbReference type="HOGENOM" id="CLU_072576_0_0_0"/>
<dbReference type="eggNOG" id="COG2340">
    <property type="taxonomic scope" value="Bacteria"/>
</dbReference>
<evidence type="ECO:0000259" key="2">
    <source>
        <dbReference type="Pfam" id="PF00188"/>
    </source>
</evidence>
<dbReference type="Pfam" id="PF00188">
    <property type="entry name" value="CAP"/>
    <property type="match status" value="1"/>
</dbReference>
<proteinExistence type="predicted"/>
<dbReference type="RefSeq" id="WP_012258654.1">
    <property type="nucleotide sequence ID" value="NC_010175.1"/>
</dbReference>
<keyword evidence="4" id="KW-1185">Reference proteome</keyword>
<organism evidence="3 4">
    <name type="scientific">Chloroflexus aurantiacus (strain ATCC 29366 / DSM 635 / J-10-fl)</name>
    <dbReference type="NCBI Taxonomy" id="324602"/>
    <lineage>
        <taxon>Bacteria</taxon>
        <taxon>Bacillati</taxon>
        <taxon>Chloroflexota</taxon>
        <taxon>Chloroflexia</taxon>
        <taxon>Chloroflexales</taxon>
        <taxon>Chloroflexineae</taxon>
        <taxon>Chloroflexaceae</taxon>
        <taxon>Chloroflexus</taxon>
    </lineage>
</organism>